<name>A0AAD9TRE0_9ROSI</name>
<dbReference type="AlphaFoldDB" id="A0AAD9TRE0"/>
<protein>
    <recommendedName>
        <fullName evidence="2">Disease resistance protein At4g27190-like leucine-rich repeats domain-containing protein</fullName>
    </recommendedName>
</protein>
<reference evidence="3" key="1">
    <citation type="journal article" date="2023" name="Plant J.">
        <title>Genome sequences and population genomics provide insights into the demographic history, inbreeding, and mutation load of two 'living fossil' tree species of Dipteronia.</title>
        <authorList>
            <person name="Feng Y."/>
            <person name="Comes H.P."/>
            <person name="Chen J."/>
            <person name="Zhu S."/>
            <person name="Lu R."/>
            <person name="Zhang X."/>
            <person name="Li P."/>
            <person name="Qiu J."/>
            <person name="Olsen K.M."/>
            <person name="Qiu Y."/>
        </authorList>
    </citation>
    <scope>NUCLEOTIDE SEQUENCE</scope>
    <source>
        <strain evidence="3">KIB01</strain>
    </source>
</reference>
<proteinExistence type="predicted"/>
<dbReference type="InterPro" id="IPR057135">
    <property type="entry name" value="At4g27190-like_LRR"/>
</dbReference>
<dbReference type="InterPro" id="IPR032675">
    <property type="entry name" value="LRR_dom_sf"/>
</dbReference>
<evidence type="ECO:0000313" key="3">
    <source>
        <dbReference type="EMBL" id="KAK2640390.1"/>
    </source>
</evidence>
<dbReference type="PANTHER" id="PTHR33463">
    <property type="entry name" value="NB-ARC DOMAIN-CONTAINING PROTEIN-RELATED"/>
    <property type="match status" value="1"/>
</dbReference>
<dbReference type="Proteomes" id="UP001280121">
    <property type="component" value="Unassembled WGS sequence"/>
</dbReference>
<dbReference type="SUPFAM" id="SSF52047">
    <property type="entry name" value="RNI-like"/>
    <property type="match status" value="1"/>
</dbReference>
<evidence type="ECO:0000256" key="1">
    <source>
        <dbReference type="ARBA" id="ARBA00022821"/>
    </source>
</evidence>
<sequence length="288" mass="32928">MPTKIKKLVLRELKDLKYMWKQDSKLDFIIQNLEVLQVWYCDSLIHLMSPSASFQNLTVLEVKYCRNLTNFITSSTAKSLVQLIQMSILNCKKMTEVVGNQGVIEDRIIFSKLKSLSLQFLPNLRSFCSVNSTLEFPSLEELTMTGCPRMKNFSQGVSSTPTLRKIEINWNSIELYSESDINNAIQQFHEKTAFPCLEQLILAGKQVTMIWQGQSLFDKLKILEVRNDELTVQQARASNYRIATKSKILHILQYLGQTSKNAEAAPCSIEVLTYQTIFSSKQIILPGK</sequence>
<dbReference type="Gene3D" id="3.80.10.10">
    <property type="entry name" value="Ribonuclease Inhibitor"/>
    <property type="match status" value="2"/>
</dbReference>
<keyword evidence="1" id="KW-0611">Plant defense</keyword>
<evidence type="ECO:0000313" key="4">
    <source>
        <dbReference type="Proteomes" id="UP001280121"/>
    </source>
</evidence>
<accession>A0AAD9TRE0</accession>
<organism evidence="3 4">
    <name type="scientific">Dipteronia dyeriana</name>
    <dbReference type="NCBI Taxonomy" id="168575"/>
    <lineage>
        <taxon>Eukaryota</taxon>
        <taxon>Viridiplantae</taxon>
        <taxon>Streptophyta</taxon>
        <taxon>Embryophyta</taxon>
        <taxon>Tracheophyta</taxon>
        <taxon>Spermatophyta</taxon>
        <taxon>Magnoliopsida</taxon>
        <taxon>eudicotyledons</taxon>
        <taxon>Gunneridae</taxon>
        <taxon>Pentapetalae</taxon>
        <taxon>rosids</taxon>
        <taxon>malvids</taxon>
        <taxon>Sapindales</taxon>
        <taxon>Sapindaceae</taxon>
        <taxon>Hippocastanoideae</taxon>
        <taxon>Acereae</taxon>
        <taxon>Dipteronia</taxon>
    </lineage>
</organism>
<comment type="caution">
    <text evidence="3">The sequence shown here is derived from an EMBL/GenBank/DDBJ whole genome shotgun (WGS) entry which is preliminary data.</text>
</comment>
<dbReference type="Pfam" id="PF23247">
    <property type="entry name" value="LRR_RPS2"/>
    <property type="match status" value="1"/>
</dbReference>
<dbReference type="PANTHER" id="PTHR33463:SF136">
    <property type="entry name" value="NB-ARC DOMAIN-CONTAINING PROTEIN"/>
    <property type="match status" value="1"/>
</dbReference>
<dbReference type="InterPro" id="IPR050905">
    <property type="entry name" value="Plant_NBS-LRR"/>
</dbReference>
<keyword evidence="4" id="KW-1185">Reference proteome</keyword>
<dbReference type="EMBL" id="JANJYI010000008">
    <property type="protein sequence ID" value="KAK2640390.1"/>
    <property type="molecule type" value="Genomic_DNA"/>
</dbReference>
<evidence type="ECO:0000259" key="2">
    <source>
        <dbReference type="Pfam" id="PF23247"/>
    </source>
</evidence>
<gene>
    <name evidence="3" type="ORF">Ddye_028185</name>
</gene>
<feature type="domain" description="Disease resistance protein At4g27190-like leucine-rich repeats" evidence="2">
    <location>
        <begin position="48"/>
        <end position="152"/>
    </location>
</feature>